<dbReference type="AlphaFoldDB" id="A0A1M5NM61"/>
<protein>
    <submittedName>
        <fullName evidence="1">Uncharacterized protein</fullName>
    </submittedName>
</protein>
<dbReference type="EMBL" id="LT670817">
    <property type="protein sequence ID" value="SHG90620.1"/>
    <property type="molecule type" value="Genomic_DNA"/>
</dbReference>
<organism evidence="1 2">
    <name type="scientific">Bradyrhizobium erythrophlei</name>
    <dbReference type="NCBI Taxonomy" id="1437360"/>
    <lineage>
        <taxon>Bacteria</taxon>
        <taxon>Pseudomonadati</taxon>
        <taxon>Pseudomonadota</taxon>
        <taxon>Alphaproteobacteria</taxon>
        <taxon>Hyphomicrobiales</taxon>
        <taxon>Nitrobacteraceae</taxon>
        <taxon>Bradyrhizobium</taxon>
    </lineage>
</organism>
<dbReference type="RefSeq" id="WP_079601994.1">
    <property type="nucleotide sequence ID" value="NZ_LT670817.1"/>
</dbReference>
<accession>A0A1M5NM61</accession>
<evidence type="ECO:0000313" key="2">
    <source>
        <dbReference type="Proteomes" id="UP000189796"/>
    </source>
</evidence>
<dbReference type="Proteomes" id="UP000189796">
    <property type="component" value="Chromosome I"/>
</dbReference>
<evidence type="ECO:0000313" key="1">
    <source>
        <dbReference type="EMBL" id="SHG90620.1"/>
    </source>
</evidence>
<gene>
    <name evidence="1" type="ORF">SAMN05443248_3049</name>
</gene>
<sequence>MLKTYYAATLYPAGQFVAGMSAADAEALCAAISSGRDPSKSAVCFYNAASIYVIQSGQAPVQVPVNNWIVAMPDGTISVHADADFKASFVAQ</sequence>
<name>A0A1M5NM61_9BRAD</name>
<proteinExistence type="predicted"/>
<reference evidence="1 2" key="1">
    <citation type="submission" date="2016-11" db="EMBL/GenBank/DDBJ databases">
        <authorList>
            <person name="Jaros S."/>
            <person name="Januszkiewicz K."/>
            <person name="Wedrychowicz H."/>
        </authorList>
    </citation>
    <scope>NUCLEOTIDE SEQUENCE [LARGE SCALE GENOMIC DNA]</scope>
    <source>
        <strain evidence="1 2">GAS138</strain>
    </source>
</reference>